<proteinExistence type="predicted"/>
<sequence length="231" mass="26790">MSECHVIHYVIWGEYNIANNNTNTSFLRHRLNYSDVVWKLLMMDNSTIFSELLNEPLNELVYEKQKPNNNSPTAVLGADTMANGTETVNKEPLKQLLNEKQKPYISPTTDLGCGYNGHLKETFKEKYFTEEKHLKEKHLKEKRQKIKLKAKLKERSTPREKLKEKLKEKHFTEKKPKEKLREKPKRSENATTPVIDANKSDTWLPSVPKATNLTGRPVTKRKGNSTPMSQL</sequence>
<reference evidence="2 3" key="1">
    <citation type="submission" date="2024-01" db="EMBL/GenBank/DDBJ databases">
        <title>The genome of the rayed Mediterranean limpet Patella caerulea (Linnaeus, 1758).</title>
        <authorList>
            <person name="Anh-Thu Weber A."/>
            <person name="Halstead-Nussloch G."/>
        </authorList>
    </citation>
    <scope>NUCLEOTIDE SEQUENCE [LARGE SCALE GENOMIC DNA]</scope>
    <source>
        <strain evidence="2">AATW-2023a</strain>
        <tissue evidence="2">Whole specimen</tissue>
    </source>
</reference>
<feature type="compositionally biased region" description="Basic and acidic residues" evidence="1">
    <location>
        <begin position="152"/>
        <end position="188"/>
    </location>
</feature>
<dbReference type="EMBL" id="JAZGQO010000002">
    <property type="protein sequence ID" value="KAK6192568.1"/>
    <property type="molecule type" value="Genomic_DNA"/>
</dbReference>
<organism evidence="2 3">
    <name type="scientific">Patella caerulea</name>
    <name type="common">Rayed Mediterranean limpet</name>
    <dbReference type="NCBI Taxonomy" id="87958"/>
    <lineage>
        <taxon>Eukaryota</taxon>
        <taxon>Metazoa</taxon>
        <taxon>Spiralia</taxon>
        <taxon>Lophotrochozoa</taxon>
        <taxon>Mollusca</taxon>
        <taxon>Gastropoda</taxon>
        <taxon>Patellogastropoda</taxon>
        <taxon>Patelloidea</taxon>
        <taxon>Patellidae</taxon>
        <taxon>Patella</taxon>
    </lineage>
</organism>
<gene>
    <name evidence="2" type="ORF">SNE40_004015</name>
</gene>
<comment type="caution">
    <text evidence="2">The sequence shown here is derived from an EMBL/GenBank/DDBJ whole genome shotgun (WGS) entry which is preliminary data.</text>
</comment>
<accession>A0AAN8KCS4</accession>
<dbReference type="AlphaFoldDB" id="A0AAN8KCS4"/>
<keyword evidence="3" id="KW-1185">Reference proteome</keyword>
<dbReference type="Proteomes" id="UP001347796">
    <property type="component" value="Unassembled WGS sequence"/>
</dbReference>
<evidence type="ECO:0000256" key="1">
    <source>
        <dbReference type="SAM" id="MobiDB-lite"/>
    </source>
</evidence>
<feature type="region of interest" description="Disordered" evidence="1">
    <location>
        <begin position="152"/>
        <end position="231"/>
    </location>
</feature>
<name>A0AAN8KCS4_PATCE</name>
<evidence type="ECO:0000313" key="3">
    <source>
        <dbReference type="Proteomes" id="UP001347796"/>
    </source>
</evidence>
<evidence type="ECO:0000313" key="2">
    <source>
        <dbReference type="EMBL" id="KAK6192568.1"/>
    </source>
</evidence>
<protein>
    <submittedName>
        <fullName evidence="2">Uncharacterized protein</fullName>
    </submittedName>
</protein>